<gene>
    <name evidence="3" type="ORF">DGUA_6G015794</name>
</gene>
<dbReference type="PANTHER" id="PTHR22933:SF18">
    <property type="match status" value="1"/>
</dbReference>
<dbReference type="SMART" id="SM00494">
    <property type="entry name" value="ChtBD2"/>
    <property type="match status" value="1"/>
</dbReference>
<evidence type="ECO:0000313" key="4">
    <source>
        <dbReference type="Proteomes" id="UP000268350"/>
    </source>
</evidence>
<feature type="compositionally biased region" description="Low complexity" evidence="1">
    <location>
        <begin position="583"/>
        <end position="593"/>
    </location>
</feature>
<dbReference type="AlphaFoldDB" id="A0A3B0KRX1"/>
<sequence>MLSVVPQIWFFRFFRNKQEYETKSMWIPSGCGRWSLWLLPLAFAACLLPFTHATAPQGPAGPIPDNGKRHSRGNSSGLLADSQLSASERSRRLIPYMAFYLPAPELPINQQYAAKHSASAGGAQLQAPSVGRIPVPLAYMPQQQQQQQHQKQQLLHPHHHASNYQSGAGEVYHTLAIGSHQHPHGHGHAHAHGHPPHPPPGQGKEHLTDSGATFIAYKPLNPTYKHKTVQHFPPLPAQKEQQLQYPPQYELVSPQYHQRQRAKQSKINLTPFTAQNTLPGQFVPIIYTPVSSDDQQQQQQQQHNGNTINYNNNKPEIVYEDATSPHKNSHQTQIVADYAAAVASAEQPSQSAEEQHQQQPEEEQQPPPPSIGYGVYSEAAGTSTADVAGGDAAAGAGSGSGPVQSSLPATKTALIIHQKSNAYGGHVSKYESYFNMAPPSPAPSHPNQHHPNHHQHHPHQSQGHMTPQEKYVLYLQQRMKHQKHQQHQQQLQQQQQKQQQQQHYDFPHPARPAQSNTLAGKPHPPQHTPHQHPNQLTHTQTQSQSQSQSPHKYDAPYVRPDTAAGQQVLHIPLRALLAHVNEQSLSETQTQSQPPRHHEFVKEAPLGSPAPPQYIDYLIDGPRQSLDEEQQQQQQHQHEASQAAPPQLQHAYILVTTTAPHTDHQPAGANLQRHPEISTPRPAVIYKQQPTLRLQPVHTYKATRRPVYVTTPAPTPSHTVEITPKYVYVSSNANKAVAPAPPPSPSREPSTVTPIKLKPVYKYAHERPPLTPAVQGHTAVYDDQLPDIRTSSLAEILHKLQASNHLPHTLTPDNIDNSIKTLIRILQNLKQTQTIASSPPQHHETKHSGASHEDYDYNTDSGEDHATATTADKGPNKHPGPSTGRAGIDYPNYSVIPQTSFECTKQRYKGFFGDPETNCQVWHYCDLNGGKASFLCPNGTIFSQIALTCDWWFNVKCSTTAQLYVLNERLYKYILPFNPKFPEDYNGPIVDKYLAMKFQEMEEKMRQEKQRKTNEQAEKPVEVAPSTPALPKNHKPSPKHGSGINAQVYEQSSERNLLIDDEIDDISERGSYDTYDQAPTTVMSPSSTQDTQQSFVLRPIVVSSTPQPEADFDVEPTALLQGSEEQEQEQEDKLQSLRDTKAAEQKQSTTRVSVQKLEVIEIKTDGDTGQLMPIKGTGE</sequence>
<feature type="region of interest" description="Disordered" evidence="1">
    <location>
        <begin position="583"/>
        <end position="645"/>
    </location>
</feature>
<dbReference type="Pfam" id="PF01607">
    <property type="entry name" value="CBM_14"/>
    <property type="match status" value="1"/>
</dbReference>
<dbReference type="GO" id="GO:0005576">
    <property type="term" value="C:extracellular region"/>
    <property type="evidence" value="ECO:0007669"/>
    <property type="project" value="InterPro"/>
</dbReference>
<feature type="compositionally biased region" description="Polar residues" evidence="1">
    <location>
        <begin position="303"/>
        <end position="312"/>
    </location>
</feature>
<feature type="region of interest" description="Disordered" evidence="1">
    <location>
        <begin position="478"/>
        <end position="558"/>
    </location>
</feature>
<evidence type="ECO:0000313" key="3">
    <source>
        <dbReference type="EMBL" id="SPP87981.1"/>
    </source>
</evidence>
<evidence type="ECO:0000256" key="1">
    <source>
        <dbReference type="SAM" id="MobiDB-lite"/>
    </source>
</evidence>
<dbReference type="Gene3D" id="2.170.140.10">
    <property type="entry name" value="Chitin binding domain"/>
    <property type="match status" value="1"/>
</dbReference>
<feature type="compositionally biased region" description="Low complexity" evidence="1">
    <location>
        <begin position="142"/>
        <end position="155"/>
    </location>
</feature>
<dbReference type="SUPFAM" id="SSF57625">
    <property type="entry name" value="Invertebrate chitin-binding proteins"/>
    <property type="match status" value="1"/>
</dbReference>
<dbReference type="OrthoDB" id="541276at2759"/>
<reference evidence="4" key="1">
    <citation type="submission" date="2018-01" db="EMBL/GenBank/DDBJ databases">
        <authorList>
            <person name="Alioto T."/>
            <person name="Alioto T."/>
        </authorList>
    </citation>
    <scope>NUCLEOTIDE SEQUENCE [LARGE SCALE GENOMIC DNA]</scope>
</reference>
<feature type="compositionally biased region" description="Basic and acidic residues" evidence="1">
    <location>
        <begin position="841"/>
        <end position="855"/>
    </location>
</feature>
<feature type="region of interest" description="Disordered" evidence="1">
    <location>
        <begin position="1006"/>
        <end position="1044"/>
    </location>
</feature>
<dbReference type="PANTHER" id="PTHR22933">
    <property type="entry name" value="FI18007P1-RELATED"/>
    <property type="match status" value="1"/>
</dbReference>
<feature type="compositionally biased region" description="Polar residues" evidence="1">
    <location>
        <begin position="1077"/>
        <end position="1092"/>
    </location>
</feature>
<keyword evidence="4" id="KW-1185">Reference proteome</keyword>
<dbReference type="InterPro" id="IPR052976">
    <property type="entry name" value="Scoloptoxin-like"/>
</dbReference>
<organism evidence="3 4">
    <name type="scientific">Drosophila guanche</name>
    <name type="common">Fruit fly</name>
    <dbReference type="NCBI Taxonomy" id="7266"/>
    <lineage>
        <taxon>Eukaryota</taxon>
        <taxon>Metazoa</taxon>
        <taxon>Ecdysozoa</taxon>
        <taxon>Arthropoda</taxon>
        <taxon>Hexapoda</taxon>
        <taxon>Insecta</taxon>
        <taxon>Pterygota</taxon>
        <taxon>Neoptera</taxon>
        <taxon>Endopterygota</taxon>
        <taxon>Diptera</taxon>
        <taxon>Brachycera</taxon>
        <taxon>Muscomorpha</taxon>
        <taxon>Ephydroidea</taxon>
        <taxon>Drosophilidae</taxon>
        <taxon>Drosophila</taxon>
        <taxon>Sophophora</taxon>
    </lineage>
</organism>
<feature type="compositionally biased region" description="Low complexity" evidence="1">
    <location>
        <begin position="487"/>
        <end position="503"/>
    </location>
</feature>
<feature type="compositionally biased region" description="Basic residues" evidence="1">
    <location>
        <begin position="181"/>
        <end position="195"/>
    </location>
</feature>
<feature type="region of interest" description="Disordered" evidence="1">
    <location>
        <begin position="833"/>
        <end position="889"/>
    </location>
</feature>
<feature type="compositionally biased region" description="Low complexity" evidence="1">
    <location>
        <begin position="531"/>
        <end position="549"/>
    </location>
</feature>
<dbReference type="InterPro" id="IPR036508">
    <property type="entry name" value="Chitin-bd_dom_sf"/>
</dbReference>
<dbReference type="Proteomes" id="UP000268350">
    <property type="component" value="Unassembled WGS sequence"/>
</dbReference>
<feature type="compositionally biased region" description="Basic residues" evidence="1">
    <location>
        <begin position="447"/>
        <end position="459"/>
    </location>
</feature>
<feature type="region of interest" description="Disordered" evidence="1">
    <location>
        <begin position="434"/>
        <end position="466"/>
    </location>
</feature>
<feature type="compositionally biased region" description="Basic and acidic residues" evidence="1">
    <location>
        <begin position="1006"/>
        <end position="1021"/>
    </location>
</feature>
<proteinExistence type="predicted"/>
<dbReference type="STRING" id="7266.A0A3B0KRX1"/>
<feature type="domain" description="Chitin-binding type-2" evidence="2">
    <location>
        <begin position="900"/>
        <end position="959"/>
    </location>
</feature>
<protein>
    <submittedName>
        <fullName evidence="3">Blast:Protein PML</fullName>
    </submittedName>
</protein>
<feature type="region of interest" description="Disordered" evidence="1">
    <location>
        <begin position="1061"/>
        <end position="1092"/>
    </location>
</feature>
<feature type="compositionally biased region" description="Basic and acidic residues" evidence="1">
    <location>
        <begin position="1131"/>
        <end position="1144"/>
    </location>
</feature>
<accession>A0A3B0KRX1</accession>
<feature type="region of interest" description="Disordered" evidence="1">
    <location>
        <begin position="1119"/>
        <end position="1150"/>
    </location>
</feature>
<feature type="compositionally biased region" description="Polar residues" evidence="1">
    <location>
        <begin position="73"/>
        <end position="84"/>
    </location>
</feature>
<dbReference type="EMBL" id="OUUW01000013">
    <property type="protein sequence ID" value="SPP87981.1"/>
    <property type="molecule type" value="Genomic_DNA"/>
</dbReference>
<feature type="compositionally biased region" description="Low complexity" evidence="1">
    <location>
        <begin position="341"/>
        <end position="352"/>
    </location>
</feature>
<feature type="compositionally biased region" description="Low complexity" evidence="1">
    <location>
        <begin position="631"/>
        <end position="645"/>
    </location>
</feature>
<evidence type="ECO:0000259" key="2">
    <source>
        <dbReference type="PROSITE" id="PS50940"/>
    </source>
</evidence>
<feature type="region of interest" description="Disordered" evidence="1">
    <location>
        <begin position="142"/>
        <end position="164"/>
    </location>
</feature>
<feature type="region of interest" description="Disordered" evidence="1">
    <location>
        <begin position="291"/>
        <end position="312"/>
    </location>
</feature>
<dbReference type="GO" id="GO:0008061">
    <property type="term" value="F:chitin binding"/>
    <property type="evidence" value="ECO:0007669"/>
    <property type="project" value="InterPro"/>
</dbReference>
<dbReference type="InterPro" id="IPR002557">
    <property type="entry name" value="Chitin-bd_dom"/>
</dbReference>
<feature type="region of interest" description="Disordered" evidence="1">
    <location>
        <begin position="341"/>
        <end position="376"/>
    </location>
</feature>
<feature type="region of interest" description="Disordered" evidence="1">
    <location>
        <begin position="179"/>
        <end position="208"/>
    </location>
</feature>
<name>A0A3B0KRX1_DROGU</name>
<feature type="region of interest" description="Disordered" evidence="1">
    <location>
        <begin position="58"/>
        <end position="84"/>
    </location>
</feature>
<dbReference type="PROSITE" id="PS50940">
    <property type="entry name" value="CHIT_BIND_II"/>
    <property type="match status" value="1"/>
</dbReference>